<keyword evidence="5" id="KW-1185">Reference proteome</keyword>
<dbReference type="Proteomes" id="UP000651668">
    <property type="component" value="Unassembled WGS sequence"/>
</dbReference>
<evidence type="ECO:0000256" key="1">
    <source>
        <dbReference type="SAM" id="MobiDB-lite"/>
    </source>
</evidence>
<dbReference type="InterPro" id="IPR018649">
    <property type="entry name" value="SHOCT"/>
</dbReference>
<dbReference type="Pfam" id="PF14470">
    <property type="entry name" value="bPH_3"/>
    <property type="match status" value="1"/>
</dbReference>
<evidence type="ECO:0008006" key="6">
    <source>
        <dbReference type="Google" id="ProtNLM"/>
    </source>
</evidence>
<evidence type="ECO:0000259" key="3">
    <source>
        <dbReference type="Pfam" id="PF14470"/>
    </source>
</evidence>
<organism evidence="4 5">
    <name type="scientific">Pedobacter quisquiliarum</name>
    <dbReference type="NCBI Taxonomy" id="1834438"/>
    <lineage>
        <taxon>Bacteria</taxon>
        <taxon>Pseudomonadati</taxon>
        <taxon>Bacteroidota</taxon>
        <taxon>Sphingobacteriia</taxon>
        <taxon>Sphingobacteriales</taxon>
        <taxon>Sphingobacteriaceae</taxon>
        <taxon>Pedobacter</taxon>
    </lineage>
</organism>
<dbReference type="EMBL" id="BMIL01000010">
    <property type="protein sequence ID" value="GGC73254.1"/>
    <property type="molecule type" value="Genomic_DNA"/>
</dbReference>
<reference evidence="4" key="2">
    <citation type="submission" date="2020-09" db="EMBL/GenBank/DDBJ databases">
        <authorList>
            <person name="Sun Q."/>
            <person name="Zhou Y."/>
        </authorList>
    </citation>
    <scope>NUCLEOTIDE SEQUENCE</scope>
    <source>
        <strain evidence="4">CGMCC 1.15343</strain>
    </source>
</reference>
<gene>
    <name evidence="4" type="ORF">GCM10011387_28540</name>
</gene>
<accession>A0A916UHJ1</accession>
<dbReference type="InterPro" id="IPR039519">
    <property type="entry name" value="YokE-like_PH"/>
</dbReference>
<proteinExistence type="predicted"/>
<feature type="domain" description="YokE-like PH" evidence="3">
    <location>
        <begin position="28"/>
        <end position="122"/>
    </location>
</feature>
<dbReference type="RefSeq" id="WP_188627604.1">
    <property type="nucleotide sequence ID" value="NZ_BMIL01000010.1"/>
</dbReference>
<evidence type="ECO:0000313" key="4">
    <source>
        <dbReference type="EMBL" id="GGC73254.1"/>
    </source>
</evidence>
<feature type="domain" description="SHOCT" evidence="2">
    <location>
        <begin position="205"/>
        <end position="231"/>
    </location>
</feature>
<dbReference type="AlphaFoldDB" id="A0A916UHJ1"/>
<evidence type="ECO:0000259" key="2">
    <source>
        <dbReference type="Pfam" id="PF09851"/>
    </source>
</evidence>
<sequence length="234" mass="26381">MMIPDKFLLDEQDPKAIDKVLGKLTDMLSSNEELLYIAVQKKPAVNLLPDCIAVTNKRMFYCEPGNLGITMNFKDISWKSIHEVAFKEELFGAKFTCTPVQGVPLVTDFIPKVQARRLYQVASEQLEFYKEQQLIAAREAQSLKEPAKAPLFQDTEGFEEAIIVDHAELPETTASSQMQTPEAPTPVTQQSPAPAPEPEDETTLKLRKLKTLYDKQLITLEEYEAKKASILDSF</sequence>
<reference evidence="4" key="1">
    <citation type="journal article" date="2014" name="Int. J. Syst. Evol. Microbiol.">
        <title>Complete genome sequence of Corynebacterium casei LMG S-19264T (=DSM 44701T), isolated from a smear-ripened cheese.</title>
        <authorList>
            <consortium name="US DOE Joint Genome Institute (JGI-PGF)"/>
            <person name="Walter F."/>
            <person name="Albersmeier A."/>
            <person name="Kalinowski J."/>
            <person name="Ruckert C."/>
        </authorList>
    </citation>
    <scope>NUCLEOTIDE SEQUENCE</scope>
    <source>
        <strain evidence="4">CGMCC 1.15343</strain>
    </source>
</reference>
<evidence type="ECO:0000313" key="5">
    <source>
        <dbReference type="Proteomes" id="UP000651668"/>
    </source>
</evidence>
<comment type="caution">
    <text evidence="4">The sequence shown here is derived from an EMBL/GenBank/DDBJ whole genome shotgun (WGS) entry which is preliminary data.</text>
</comment>
<dbReference type="Pfam" id="PF09851">
    <property type="entry name" value="SHOCT"/>
    <property type="match status" value="1"/>
</dbReference>
<protein>
    <recommendedName>
        <fullName evidence="6">Short C-terminal domain-containing protein</fullName>
    </recommendedName>
</protein>
<feature type="compositionally biased region" description="Polar residues" evidence="1">
    <location>
        <begin position="173"/>
        <end position="191"/>
    </location>
</feature>
<feature type="region of interest" description="Disordered" evidence="1">
    <location>
        <begin position="173"/>
        <end position="206"/>
    </location>
</feature>
<name>A0A916UHJ1_9SPHI</name>